<dbReference type="InterPro" id="IPR051713">
    <property type="entry name" value="T-cell_Activation_Regulation"/>
</dbReference>
<reference evidence="14 15" key="1">
    <citation type="journal article" date="2019" name="Mol. Ecol. Resour.">
        <title>Chromosome-level genome assembly of Triplophysa tibetana, a fish adapted to the harsh high-altitude environment of the Tibetan Plateau.</title>
        <authorList>
            <person name="Yang X."/>
            <person name="Liu H."/>
            <person name="Ma Z."/>
            <person name="Zou Y."/>
            <person name="Zou M."/>
            <person name="Mao Y."/>
            <person name="Li X."/>
            <person name="Wang H."/>
            <person name="Chen T."/>
            <person name="Wang W."/>
            <person name="Yang R."/>
        </authorList>
    </citation>
    <scope>NUCLEOTIDE SEQUENCE [LARGE SCALE GENOMIC DNA]</scope>
    <source>
        <strain evidence="14">TTIB1903HZAU</strain>
        <tissue evidence="14">Muscle</tissue>
    </source>
</reference>
<dbReference type="SMART" id="SM00409">
    <property type="entry name" value="IG"/>
    <property type="match status" value="5"/>
</dbReference>
<evidence type="ECO:0000256" key="2">
    <source>
        <dbReference type="ARBA" id="ARBA00022475"/>
    </source>
</evidence>
<dbReference type="Proteomes" id="UP000324632">
    <property type="component" value="Chromosome 21"/>
</dbReference>
<protein>
    <submittedName>
        <fullName evidence="14">Butyrophilin-like protein 9</fullName>
    </submittedName>
</protein>
<evidence type="ECO:0000256" key="10">
    <source>
        <dbReference type="ARBA" id="ARBA00023319"/>
    </source>
</evidence>
<organism evidence="14 15">
    <name type="scientific">Triplophysa tibetana</name>
    <dbReference type="NCBI Taxonomy" id="1572043"/>
    <lineage>
        <taxon>Eukaryota</taxon>
        <taxon>Metazoa</taxon>
        <taxon>Chordata</taxon>
        <taxon>Craniata</taxon>
        <taxon>Vertebrata</taxon>
        <taxon>Euteleostomi</taxon>
        <taxon>Actinopterygii</taxon>
        <taxon>Neopterygii</taxon>
        <taxon>Teleostei</taxon>
        <taxon>Ostariophysi</taxon>
        <taxon>Cypriniformes</taxon>
        <taxon>Nemacheilidae</taxon>
        <taxon>Triplophysa</taxon>
    </lineage>
</organism>
<dbReference type="Pfam" id="PF07686">
    <property type="entry name" value="V-set"/>
    <property type="match status" value="5"/>
</dbReference>
<comment type="caution">
    <text evidence="14">The sequence shown here is derived from an EMBL/GenBank/DDBJ whole genome shotgun (WGS) entry which is preliminary data.</text>
</comment>
<gene>
    <name evidence="14" type="ORF">E1301_Tti021750</name>
</gene>
<evidence type="ECO:0000256" key="4">
    <source>
        <dbReference type="ARBA" id="ARBA00022729"/>
    </source>
</evidence>
<proteinExistence type="predicted"/>
<sequence>MHISTVHFLSTLLMIADGFTVKGPSGPLVVPLGGSVLLPCSVDSLSSLKDLEVKWRRSYSQTLIHLYQDGDIRPEVQHEDYSGRAHFFTDDIMVGNFSLLLVNVTAEDEGQYTCKVHSGQESGETVVEIKVASERLIVSGSNTSLSVYVGEDVTLNCSVDSHIPPEEVSWKKTDKDEHILVLLYLNEEVHPEASDEQYTDRVEFFSDEIHRGNFSLRLKRVRTEDKGVYMCQVFAGQLSDNATVTLQQLGFSGLHIMVLILCIAACGSAVIICCLIYCTSQNKGFTVKGPSGPLVVPLGGSVLLPCSVDSLLSVKDLEVEWKRSDSQTLIHLYEDGDNGEVVQNEDYRDRAHFYTEDLKHENFSLLLKNLRKEDEGNYTCKVYSGTVFSRFFHSNLVQRLQVKGPSGPLVVPLGGSVLLPCSVDSLLSLKDLEVHWKRSDSQTLIHLYQDGDIRPEVQNEDYHDRAHFFTEDIKHGNFSLLLKNVRQEDEGQYTCTVHSGQESGETVVEIKDVDYFTAVYSCDLVVPLGGSVLLPWFKKKPFEGEIKKVEWRKSGLQKPVFVYEDGDIRPKVQHEDYHDRAHFISDDIKHGNFSLLLKNVRQEDEGQYTCEVYRGQESGVLSLSTKLEPRLLGKSTDKS</sequence>
<keyword evidence="15" id="KW-1185">Reference proteome</keyword>
<dbReference type="AlphaFoldDB" id="A0A5A9N888"/>
<keyword evidence="3 11" id="KW-0812">Transmembrane</keyword>
<dbReference type="InterPro" id="IPR013106">
    <property type="entry name" value="Ig_V-set"/>
</dbReference>
<evidence type="ECO:0000256" key="7">
    <source>
        <dbReference type="ARBA" id="ARBA00023157"/>
    </source>
</evidence>
<dbReference type="InterPro" id="IPR003598">
    <property type="entry name" value="Ig_sub2"/>
</dbReference>
<feature type="chain" id="PRO_5022981152" evidence="12">
    <location>
        <begin position="19"/>
        <end position="639"/>
    </location>
</feature>
<dbReference type="PANTHER" id="PTHR25466">
    <property type="entry name" value="T-LYMPHOCYTE ACTIVATION ANTIGEN"/>
    <property type="match status" value="1"/>
</dbReference>
<feature type="domain" description="Ig-like" evidence="13">
    <location>
        <begin position="299"/>
        <end position="382"/>
    </location>
</feature>
<keyword evidence="7" id="KW-1015">Disulfide bond</keyword>
<keyword evidence="5 11" id="KW-1133">Transmembrane helix</keyword>
<evidence type="ECO:0000256" key="9">
    <source>
        <dbReference type="ARBA" id="ARBA00023180"/>
    </source>
</evidence>
<feature type="domain" description="Ig-like" evidence="13">
    <location>
        <begin position="134"/>
        <end position="245"/>
    </location>
</feature>
<keyword evidence="9" id="KW-0325">Glycoprotein</keyword>
<feature type="signal peptide" evidence="12">
    <location>
        <begin position="1"/>
        <end position="18"/>
    </location>
</feature>
<keyword evidence="10" id="KW-0393">Immunoglobulin domain</keyword>
<evidence type="ECO:0000256" key="3">
    <source>
        <dbReference type="ARBA" id="ARBA00022692"/>
    </source>
</evidence>
<feature type="domain" description="Ig-like" evidence="13">
    <location>
        <begin position="414"/>
        <end position="511"/>
    </location>
</feature>
<evidence type="ECO:0000313" key="14">
    <source>
        <dbReference type="EMBL" id="KAA0706184.1"/>
    </source>
</evidence>
<dbReference type="SMART" id="SM00406">
    <property type="entry name" value="IGv"/>
    <property type="match status" value="5"/>
</dbReference>
<dbReference type="FunFam" id="2.60.40.10:FF:000142">
    <property type="entry name" value="V-set domain-containing T-cell activation inhibitor 1"/>
    <property type="match status" value="4"/>
</dbReference>
<dbReference type="PANTHER" id="PTHR25466:SF14">
    <property type="entry name" value="BUTYROPHILIN SUBFAMILY 2 MEMBER A2-LIKE-RELATED"/>
    <property type="match status" value="1"/>
</dbReference>
<evidence type="ECO:0000259" key="13">
    <source>
        <dbReference type="PROSITE" id="PS50835"/>
    </source>
</evidence>
<dbReference type="InterPro" id="IPR003599">
    <property type="entry name" value="Ig_sub"/>
</dbReference>
<keyword evidence="2" id="KW-1003">Cell membrane</keyword>
<dbReference type="InterPro" id="IPR013783">
    <property type="entry name" value="Ig-like_fold"/>
</dbReference>
<dbReference type="SMART" id="SM00408">
    <property type="entry name" value="IGc2"/>
    <property type="match status" value="5"/>
</dbReference>
<dbReference type="SUPFAM" id="SSF48726">
    <property type="entry name" value="Immunoglobulin"/>
    <property type="match status" value="5"/>
</dbReference>
<dbReference type="InterPro" id="IPR036179">
    <property type="entry name" value="Ig-like_dom_sf"/>
</dbReference>
<dbReference type="GO" id="GO:0006955">
    <property type="term" value="P:immune response"/>
    <property type="evidence" value="ECO:0007669"/>
    <property type="project" value="TreeGrafter"/>
</dbReference>
<feature type="domain" description="Ig-like" evidence="13">
    <location>
        <begin position="549"/>
        <end position="628"/>
    </location>
</feature>
<evidence type="ECO:0000256" key="11">
    <source>
        <dbReference type="SAM" id="Phobius"/>
    </source>
</evidence>
<evidence type="ECO:0000256" key="1">
    <source>
        <dbReference type="ARBA" id="ARBA00004251"/>
    </source>
</evidence>
<accession>A0A5A9N888</accession>
<dbReference type="Gene3D" id="2.60.40.10">
    <property type="entry name" value="Immunoglobulins"/>
    <property type="match status" value="5"/>
</dbReference>
<feature type="domain" description="Ig-like" evidence="13">
    <location>
        <begin position="33"/>
        <end position="130"/>
    </location>
</feature>
<evidence type="ECO:0000256" key="8">
    <source>
        <dbReference type="ARBA" id="ARBA00023170"/>
    </source>
</evidence>
<feature type="transmembrane region" description="Helical" evidence="11">
    <location>
        <begin position="254"/>
        <end position="278"/>
    </location>
</feature>
<dbReference type="GO" id="GO:0009897">
    <property type="term" value="C:external side of plasma membrane"/>
    <property type="evidence" value="ECO:0007669"/>
    <property type="project" value="TreeGrafter"/>
</dbReference>
<evidence type="ECO:0000256" key="12">
    <source>
        <dbReference type="SAM" id="SignalP"/>
    </source>
</evidence>
<name>A0A5A9N888_9TELE</name>
<evidence type="ECO:0000256" key="5">
    <source>
        <dbReference type="ARBA" id="ARBA00022989"/>
    </source>
</evidence>
<keyword evidence="8" id="KW-0675">Receptor</keyword>
<dbReference type="PROSITE" id="PS50835">
    <property type="entry name" value="IG_LIKE"/>
    <property type="match status" value="5"/>
</dbReference>
<dbReference type="GO" id="GO:0007166">
    <property type="term" value="P:cell surface receptor signaling pathway"/>
    <property type="evidence" value="ECO:0007669"/>
    <property type="project" value="TreeGrafter"/>
</dbReference>
<dbReference type="GO" id="GO:0031295">
    <property type="term" value="P:T cell costimulation"/>
    <property type="evidence" value="ECO:0007669"/>
    <property type="project" value="TreeGrafter"/>
</dbReference>
<keyword evidence="6 11" id="KW-0472">Membrane</keyword>
<evidence type="ECO:0000313" key="15">
    <source>
        <dbReference type="Proteomes" id="UP000324632"/>
    </source>
</evidence>
<keyword evidence="4 12" id="KW-0732">Signal</keyword>
<dbReference type="GO" id="GO:0071222">
    <property type="term" value="P:cellular response to lipopolysaccharide"/>
    <property type="evidence" value="ECO:0007669"/>
    <property type="project" value="TreeGrafter"/>
</dbReference>
<evidence type="ECO:0000256" key="6">
    <source>
        <dbReference type="ARBA" id="ARBA00023136"/>
    </source>
</evidence>
<dbReference type="EMBL" id="SOYY01000021">
    <property type="protein sequence ID" value="KAA0706184.1"/>
    <property type="molecule type" value="Genomic_DNA"/>
</dbReference>
<comment type="subcellular location">
    <subcellularLocation>
        <location evidence="1">Cell membrane</location>
        <topology evidence="1">Single-pass type I membrane protein</topology>
    </subcellularLocation>
</comment>
<dbReference type="GO" id="GO:0042102">
    <property type="term" value="P:positive regulation of T cell proliferation"/>
    <property type="evidence" value="ECO:0007669"/>
    <property type="project" value="TreeGrafter"/>
</dbReference>
<dbReference type="InterPro" id="IPR007110">
    <property type="entry name" value="Ig-like_dom"/>
</dbReference>
<dbReference type="GO" id="GO:0042130">
    <property type="term" value="P:negative regulation of T cell proliferation"/>
    <property type="evidence" value="ECO:0007669"/>
    <property type="project" value="TreeGrafter"/>
</dbReference>